<dbReference type="SUPFAM" id="SSF56731">
    <property type="entry name" value="DNA primase core"/>
    <property type="match status" value="1"/>
</dbReference>
<keyword evidence="2" id="KW-1185">Reference proteome</keyword>
<evidence type="ECO:0008006" key="3">
    <source>
        <dbReference type="Google" id="ProtNLM"/>
    </source>
</evidence>
<proteinExistence type="predicted"/>
<dbReference type="Gene3D" id="3.40.1360.10">
    <property type="match status" value="1"/>
</dbReference>
<reference evidence="1" key="1">
    <citation type="journal article" date="2014" name="Int. J. Syst. Evol. Microbiol.">
        <title>Complete genome of a new Firmicutes species belonging to the dominant human colonic microbiota ('Ruminococcus bicirculans') reveals two chromosomes and a selective capacity to utilize plant glucans.</title>
        <authorList>
            <consortium name="NISC Comparative Sequencing Program"/>
            <person name="Wegmann U."/>
            <person name="Louis P."/>
            <person name="Goesmann A."/>
            <person name="Henrissat B."/>
            <person name="Duncan S.H."/>
            <person name="Flint H.J."/>
        </authorList>
    </citation>
    <scope>NUCLEOTIDE SEQUENCE</scope>
    <source>
        <strain evidence="1">NBRC 102424</strain>
    </source>
</reference>
<protein>
    <recommendedName>
        <fullName evidence="3">Toprim domain-containing protein</fullName>
    </recommendedName>
</protein>
<dbReference type="Proteomes" id="UP001161423">
    <property type="component" value="Unassembled WGS sequence"/>
</dbReference>
<dbReference type="EMBL" id="BSND01000003">
    <property type="protein sequence ID" value="GLP98662.1"/>
    <property type="molecule type" value="Genomic_DNA"/>
</dbReference>
<dbReference type="InterPro" id="IPR034154">
    <property type="entry name" value="TOPRIM_DnaG/twinkle"/>
</dbReference>
<gene>
    <name evidence="1" type="primary">orf37</name>
    <name evidence="1" type="ORF">GCM10007891_05160</name>
</gene>
<name>A0ABQ5TSZ0_9GAMM</name>
<accession>A0ABQ5TSZ0</accession>
<organism evidence="1 2">
    <name type="scientific">Methylophaga thalassica</name>
    <dbReference type="NCBI Taxonomy" id="40223"/>
    <lineage>
        <taxon>Bacteria</taxon>
        <taxon>Pseudomonadati</taxon>
        <taxon>Pseudomonadota</taxon>
        <taxon>Gammaproteobacteria</taxon>
        <taxon>Thiotrichales</taxon>
        <taxon>Piscirickettsiaceae</taxon>
        <taxon>Methylophaga</taxon>
    </lineage>
</organism>
<sequence length="910" mass="105105">MQQYDLNPQIIELLKAEFEMKEDGQYLRGRCPECQKKELWTWLDRPGRVQCNRTNKCDFSATTKELFPELFEKLNEKYQPTLENPNATADAYMSLLRGFNVADIKGWYEQGNYWHPNGDKGTATVRFFLDEAKSIMWERLIDDVTITDENGETESRNKNFKGAFKGYWWQPPKFTIEPGDEIWMVEGILDAIALNINGIKAVANMSSGTFPDESIKPHLKNKVTWVIGLDNDKAGREALEKHSKKLREMGETVTAALSSNGDIKADWNDLHKAGKLTDKDISFYRYLGRIELAQSYTEKAQMMWEHNPERTYFIYSFRNRTYAAKIDKKVYDQVSMDYWIALAKSNDENLNTHELSKVKEKATPEEHRQCAVNSFNQASTLREIATFSISYLYFQQPDNGEDGQYFFSFKLANHGQERQIAFTYKTISAASDFKKSAMRIPGALFSGIQYDLDWLYKEWTRYNTKEVRTLDFVGYDKSSQAYVFNEFAVESGRVHKLNKQSFFQLRKQGIKTTVDIKQSLSEKHNANWLPEFKTAFGTKGLVALSWWFGCLFVEQVRHQHRSYPFFELVGEAASGKSSLVDFLWKLYGKEGESFNPNSSTLAGRTRKMSEVANMPVVFNETDNENDDKNNHVKRFNWDEQKDLYDGEFGRVTGIKSQDNSTKKPAFKAGLMIVQNIPVNASEAIMTRICHLNFDTSHHSPAGYDAAVKLNGMSISDVNGFILNAVRQADRVMKHFNNKLVQHRITLSANKEVKLQRIIENHSKIMAFADCLHGLYPEITKQELGEVHAMIELMAAQRQASLNEDSQLIQQFWAQFDYLDSRFYPGSANNPDGNGGVVIENQLNHSPRPERMIAVNLEHFHSMCKKHDLPMIDPKELRRQLPTSKKRKYFDNKPVTSRIEQRSVRCWIFER</sequence>
<dbReference type="Pfam" id="PF13155">
    <property type="entry name" value="Toprim_2"/>
    <property type="match status" value="1"/>
</dbReference>
<evidence type="ECO:0000313" key="1">
    <source>
        <dbReference type="EMBL" id="GLP98662.1"/>
    </source>
</evidence>
<dbReference type="CDD" id="cd01029">
    <property type="entry name" value="TOPRIM_primases"/>
    <property type="match status" value="1"/>
</dbReference>
<dbReference type="RefSeq" id="WP_284722321.1">
    <property type="nucleotide sequence ID" value="NZ_BSND01000003.1"/>
</dbReference>
<reference evidence="1" key="2">
    <citation type="submission" date="2023-01" db="EMBL/GenBank/DDBJ databases">
        <title>Draft genome sequence of Methylophaga thalassica strain NBRC 102424.</title>
        <authorList>
            <person name="Sun Q."/>
            <person name="Mori K."/>
        </authorList>
    </citation>
    <scope>NUCLEOTIDE SEQUENCE</scope>
    <source>
        <strain evidence="1">NBRC 102424</strain>
    </source>
</reference>
<comment type="caution">
    <text evidence="1">The sequence shown here is derived from an EMBL/GenBank/DDBJ whole genome shotgun (WGS) entry which is preliminary data.</text>
</comment>
<evidence type="ECO:0000313" key="2">
    <source>
        <dbReference type="Proteomes" id="UP001161423"/>
    </source>
</evidence>